<evidence type="ECO:0000256" key="8">
    <source>
        <dbReference type="ARBA" id="ARBA00023326"/>
    </source>
</evidence>
<keyword evidence="4" id="KW-0378">Hydrolase</keyword>
<feature type="chain" id="PRO_5039584282" description="glucan endo-1,3-beta-D-glucosidase" evidence="10">
    <location>
        <begin position="24"/>
        <end position="878"/>
    </location>
</feature>
<dbReference type="GO" id="GO:0052861">
    <property type="term" value="F:endo-1,3(4)-beta-glucanase activity"/>
    <property type="evidence" value="ECO:0007669"/>
    <property type="project" value="InterPro"/>
</dbReference>
<keyword evidence="7" id="KW-0961">Cell wall biogenesis/degradation</keyword>
<name>A0A060M377_9BACI</name>
<proteinExistence type="inferred from homology"/>
<dbReference type="OrthoDB" id="5480482at2"/>
<dbReference type="Proteomes" id="UP000027142">
    <property type="component" value="Chromosome"/>
</dbReference>
<evidence type="ECO:0000256" key="10">
    <source>
        <dbReference type="SAM" id="SignalP"/>
    </source>
</evidence>
<evidence type="ECO:0000256" key="6">
    <source>
        <dbReference type="ARBA" id="ARBA00023295"/>
    </source>
</evidence>
<dbReference type="PATRIC" id="fig|1246626.3.peg.3927"/>
<dbReference type="KEGG" id="ble:BleG1_3928"/>
<dbReference type="Pfam" id="PF17652">
    <property type="entry name" value="Glyco_hydro81C"/>
    <property type="match status" value="1"/>
</dbReference>
<comment type="similarity">
    <text evidence="2">Belongs to the glycosyl hydrolase 81 family.</text>
</comment>
<dbReference type="InterPro" id="IPR005200">
    <property type="entry name" value="Endo-beta-glucanase"/>
</dbReference>
<evidence type="ECO:0000313" key="13">
    <source>
        <dbReference type="Proteomes" id="UP000027142"/>
    </source>
</evidence>
<dbReference type="HOGENOM" id="CLU_005482_1_0_9"/>
<feature type="signal peptide" evidence="10">
    <location>
        <begin position="1"/>
        <end position="23"/>
    </location>
</feature>
<dbReference type="GO" id="GO:0030246">
    <property type="term" value="F:carbohydrate binding"/>
    <property type="evidence" value="ECO:0007669"/>
    <property type="project" value="UniProtKB-UniRule"/>
</dbReference>
<reference evidence="12 13" key="1">
    <citation type="journal article" date="2014" name="Gene">
        <title>A comparative genomic analysis of the alkalitolerant soil bacterium Bacillus lehensis G1.</title>
        <authorList>
            <person name="Noor Y.M."/>
            <person name="Samsulrizal N.H."/>
            <person name="Jema'on N.A."/>
            <person name="Low K.O."/>
            <person name="Ramli A.N."/>
            <person name="Alias N.I."/>
            <person name="Damis S.I."/>
            <person name="Fuzi S.F."/>
            <person name="Isa M.N."/>
            <person name="Murad A.M."/>
            <person name="Raih M.F."/>
            <person name="Bakar F.D."/>
            <person name="Najimudin N."/>
            <person name="Mahadi N.M."/>
            <person name="Illias R.M."/>
        </authorList>
    </citation>
    <scope>NUCLEOTIDE SEQUENCE [LARGE SCALE GENOMIC DNA]</scope>
    <source>
        <strain evidence="12 13">G1</strain>
    </source>
</reference>
<evidence type="ECO:0000256" key="2">
    <source>
        <dbReference type="ARBA" id="ARBA00010730"/>
    </source>
</evidence>
<evidence type="ECO:0000256" key="9">
    <source>
        <dbReference type="SAM" id="MobiDB-lite"/>
    </source>
</evidence>
<feature type="domain" description="CBM56" evidence="11">
    <location>
        <begin position="793"/>
        <end position="878"/>
    </location>
</feature>
<dbReference type="EC" id="3.2.1.39" evidence="3"/>
<keyword evidence="6" id="KW-0326">Glycosidase</keyword>
<protein>
    <recommendedName>
        <fullName evidence="3">glucan endo-1,3-beta-D-glucosidase</fullName>
        <ecNumber evidence="3">3.2.1.39</ecNumber>
    </recommendedName>
</protein>
<keyword evidence="13" id="KW-1185">Reference proteome</keyword>
<dbReference type="PANTHER" id="PTHR31983:SF0">
    <property type="entry name" value="GLUCAN ENDO-1,3-BETA-D-GLUCOSIDASE 2"/>
    <property type="match status" value="1"/>
</dbReference>
<dbReference type="InterPro" id="IPR040720">
    <property type="entry name" value="GH81_C"/>
</dbReference>
<keyword evidence="10" id="KW-0732">Signal</keyword>
<dbReference type="EMBL" id="CP003923">
    <property type="protein sequence ID" value="AIC96475.1"/>
    <property type="molecule type" value="Genomic_DNA"/>
</dbReference>
<keyword evidence="8" id="KW-0624">Polysaccharide degradation</keyword>
<feature type="region of interest" description="Disordered" evidence="9">
    <location>
        <begin position="763"/>
        <end position="791"/>
    </location>
</feature>
<dbReference type="GO" id="GO:0042973">
    <property type="term" value="F:glucan endo-1,3-beta-D-glucosidase activity"/>
    <property type="evidence" value="ECO:0007669"/>
    <property type="project" value="UniProtKB-EC"/>
</dbReference>
<dbReference type="InterPro" id="IPR047569">
    <property type="entry name" value="CBM56"/>
</dbReference>
<dbReference type="RefSeq" id="WP_038484588.1">
    <property type="nucleotide sequence ID" value="NZ_CP003923.1"/>
</dbReference>
<gene>
    <name evidence="12" type="ORF">BleG1_3928</name>
</gene>
<evidence type="ECO:0000259" key="11">
    <source>
        <dbReference type="PROSITE" id="PS52005"/>
    </source>
</evidence>
<dbReference type="PANTHER" id="PTHR31983">
    <property type="entry name" value="ENDO-1,3(4)-BETA-GLUCANASE 1"/>
    <property type="match status" value="1"/>
</dbReference>
<dbReference type="STRING" id="1246626.BleG1_3928"/>
<evidence type="ECO:0000256" key="7">
    <source>
        <dbReference type="ARBA" id="ARBA00023316"/>
    </source>
</evidence>
<dbReference type="AlphaFoldDB" id="A0A060M377"/>
<dbReference type="GO" id="GO:0071555">
    <property type="term" value="P:cell wall organization"/>
    <property type="evidence" value="ECO:0007669"/>
    <property type="project" value="UniProtKB-KW"/>
</dbReference>
<comment type="catalytic activity">
    <reaction evidence="1">
        <text>Hydrolysis of (1-&gt;3)-beta-D-glucosidic linkages in (1-&gt;3)-beta-D-glucans.</text>
        <dbReference type="EC" id="3.2.1.39"/>
    </reaction>
</comment>
<evidence type="ECO:0000256" key="1">
    <source>
        <dbReference type="ARBA" id="ARBA00000382"/>
    </source>
</evidence>
<dbReference type="PROSITE" id="PS52005">
    <property type="entry name" value="CBM56"/>
    <property type="match status" value="1"/>
</dbReference>
<dbReference type="eggNOG" id="COG5498">
    <property type="taxonomic scope" value="Bacteria"/>
</dbReference>
<dbReference type="Pfam" id="PF03639">
    <property type="entry name" value="Glyco_hydro_81"/>
    <property type="match status" value="1"/>
</dbReference>
<keyword evidence="5" id="KW-0119">Carbohydrate metabolism</keyword>
<organism evidence="12 13">
    <name type="scientific">Shouchella lehensis G1</name>
    <dbReference type="NCBI Taxonomy" id="1246626"/>
    <lineage>
        <taxon>Bacteria</taxon>
        <taxon>Bacillati</taxon>
        <taxon>Bacillota</taxon>
        <taxon>Bacilli</taxon>
        <taxon>Bacillales</taxon>
        <taxon>Bacillaceae</taxon>
        <taxon>Shouchella</taxon>
    </lineage>
</organism>
<dbReference type="GO" id="GO:0000272">
    <property type="term" value="P:polysaccharide catabolic process"/>
    <property type="evidence" value="ECO:0007669"/>
    <property type="project" value="UniProtKB-KW"/>
</dbReference>
<dbReference type="InterPro" id="IPR040451">
    <property type="entry name" value="GH81_N"/>
</dbReference>
<sequence>MKKRWFWFVLALIVLFPFQSSFANQAVKEVGKGSFSLQYPPIDFDNIGDPGYADQQKEPPETIYRTDRVEGPMPTNRWWSSLAVDTYANNHYPHPFSVRQNEKGLNVFYDAPHNVVVHENSGAGTWHIVGAISTDFTIGHSNESNFNDAKVDDYGDWHVRSLAEKDNASLAFTYGVGIPYIYAEYTGGHAVIDFPQNPQVWAQQGHIIGFSTHDNKHYAAFAPEGSNWETNGQQWENPSEFISVAKLPNTDAETLALFAEHAYSVVRETRADYAVNHETNEVKTTYSANTEAVAGGENGTLFALYPHQYRHLSSGDLVDGMNLFTIRGDMKLIEGSEFETSLTYTGVLPSLPNAGIDTDRLSGYLHEAKNDYPTGQDTYELGKYLGKLSNLAPLADQLGEQELGEEFREELQGHLEDWLRSTDENNAIKGENLFYYNENWGTLLGYHAAHGSAVRINDHHFHYGYFVKAAAEVARANPDWAQDDEWGGMVNELIRDFAADREDPMYPYLRMFDPYSGHSWADGLATFDSGNNQESSSEAMHAWTNLILWAEATNDQELLDRAIYLYTTEMSAINEYFFDVYDEIHPPEYGPEIVTINWGGKMDHATWWNSGAVEKYAINWLPIHGGALYLGHHPEYVERAYQALKQTNGSEDWNWWSNMVWSYRALTDPNDAQRQMEQRIDDYTEFDPGDETIIERGSTKAQTYQWITSLASLGQVNPEITANIPTYAVFNKDGESVYVAYNYDDEARTVLFSDGHEATVDGNSYYVSQEGSGPPPTNPPEEPEEPGDDGNVIERGDFTVSIEQSQSDRVITFTPNTPARYVDLHYRINNGNQENVRMQQEEGRWFLMIPDVENKSLSFRFTYEKDGPQYESEWFTYP</sequence>
<evidence type="ECO:0000256" key="4">
    <source>
        <dbReference type="ARBA" id="ARBA00022801"/>
    </source>
</evidence>
<dbReference type="Pfam" id="PF22184">
    <property type="entry name" value="CBM_56"/>
    <property type="match status" value="1"/>
</dbReference>
<evidence type="ECO:0000256" key="3">
    <source>
        <dbReference type="ARBA" id="ARBA00012780"/>
    </source>
</evidence>
<dbReference type="PROSITE" id="PS52008">
    <property type="entry name" value="GH81"/>
    <property type="match status" value="1"/>
</dbReference>
<evidence type="ECO:0000313" key="12">
    <source>
        <dbReference type="EMBL" id="AIC96475.1"/>
    </source>
</evidence>
<accession>A0A060M377</accession>
<evidence type="ECO:0000256" key="5">
    <source>
        <dbReference type="ARBA" id="ARBA00023277"/>
    </source>
</evidence>
<dbReference type="Gene3D" id="2.70.98.30">
    <property type="entry name" value="Golgi alpha-mannosidase II, domain 4"/>
    <property type="match status" value="1"/>
</dbReference>